<dbReference type="GeneID" id="10461725"/>
<reference evidence="2 3" key="1">
    <citation type="journal article" date="2020" name="Biotechnol. Biofuels">
        <title>New insights from the biogas microbiome by comprehensive genome-resolved metagenomics of nearly 1600 species originating from multiple anaerobic digesters.</title>
        <authorList>
            <person name="Campanaro S."/>
            <person name="Treu L."/>
            <person name="Rodriguez-R L.M."/>
            <person name="Kovalovszki A."/>
            <person name="Ziels R.M."/>
            <person name="Maus I."/>
            <person name="Zhu X."/>
            <person name="Kougias P.G."/>
            <person name="Basile A."/>
            <person name="Luo G."/>
            <person name="Schluter A."/>
            <person name="Konstantinidis K.T."/>
            <person name="Angelidaki I."/>
        </authorList>
    </citation>
    <scope>NUCLEOTIDE SEQUENCE [LARGE SCALE GENOMIC DNA]</scope>
    <source>
        <strain evidence="2">AS27yjCOA_157</strain>
    </source>
</reference>
<sequence>MNQRRDQIPKKDIMYTLVEDDSQYIVNESYFYKTEPYYAIVKSENEGIITTPSSRDVLDAYIVPICLEKAKLAGISVCDWTVSYQFVPLPAIIYGLNYFSTPSEYFLVNDHDEAKKVVKHITNHGRYPFCYQKIADTSAVTRCVSIFGRSLNCCEEVAEIAEKIYQVFKLPLVEIVMVKDNSGTYNLSSLAPVKYSQLSKEEKEMLQDLLDKRVKRFE</sequence>
<dbReference type="OMA" id="YKTESYY"/>
<dbReference type="AlphaFoldDB" id="A0A7K4AIF2"/>
<comment type="caution">
    <text evidence="2">The sequence shown here is derived from an EMBL/GenBank/DDBJ whole genome shotgun (WGS) entry which is preliminary data.</text>
</comment>
<dbReference type="RefSeq" id="WP_013719813.1">
    <property type="nucleotide sequence ID" value="NZ_CAJYDL010000001.1"/>
</dbReference>
<feature type="domain" description="RimK-like ATPgrasp N-terminal" evidence="1">
    <location>
        <begin position="141"/>
        <end position="208"/>
    </location>
</feature>
<dbReference type="EMBL" id="JAAYUN010000108">
    <property type="protein sequence ID" value="NLJ22759.1"/>
    <property type="molecule type" value="Genomic_DNA"/>
</dbReference>
<dbReference type="Pfam" id="PF14401">
    <property type="entry name" value="RLAN"/>
    <property type="match status" value="1"/>
</dbReference>
<name>A0A7K4AIF2_METSH</name>
<proteinExistence type="predicted"/>
<evidence type="ECO:0000313" key="3">
    <source>
        <dbReference type="Proteomes" id="UP000544742"/>
    </source>
</evidence>
<accession>A0A7K4AIF2</accession>
<organism evidence="2 3">
    <name type="scientific">Methanothrix soehngenii</name>
    <name type="common">Methanosaeta concilii</name>
    <dbReference type="NCBI Taxonomy" id="2223"/>
    <lineage>
        <taxon>Archaea</taxon>
        <taxon>Methanobacteriati</taxon>
        <taxon>Methanobacteriota</taxon>
        <taxon>Stenosarchaea group</taxon>
        <taxon>Methanomicrobia</taxon>
        <taxon>Methanotrichales</taxon>
        <taxon>Methanotrichaceae</taxon>
        <taxon>Methanothrix</taxon>
    </lineage>
</organism>
<dbReference type="Proteomes" id="UP000544742">
    <property type="component" value="Unassembled WGS sequence"/>
</dbReference>
<evidence type="ECO:0000259" key="1">
    <source>
        <dbReference type="Pfam" id="PF14401"/>
    </source>
</evidence>
<protein>
    <recommendedName>
        <fullName evidence="1">RimK-like ATPgrasp N-terminal domain-containing protein</fullName>
    </recommendedName>
</protein>
<evidence type="ECO:0000313" key="2">
    <source>
        <dbReference type="EMBL" id="NLJ22759.1"/>
    </source>
</evidence>
<dbReference type="InterPro" id="IPR025839">
    <property type="entry name" value="RLAN_dom"/>
</dbReference>
<gene>
    <name evidence="2" type="ORF">GX426_06585</name>
</gene>